<dbReference type="InterPro" id="IPR056818">
    <property type="entry name" value="GlmU/GlgC-like_hexapep"/>
</dbReference>
<organism evidence="4 5">
    <name type="scientific">Lacticaseibacillus mingshuiensis</name>
    <dbReference type="NCBI Taxonomy" id="2799574"/>
    <lineage>
        <taxon>Bacteria</taxon>
        <taxon>Bacillati</taxon>
        <taxon>Bacillota</taxon>
        <taxon>Bacilli</taxon>
        <taxon>Lactobacillales</taxon>
        <taxon>Lactobacillaceae</taxon>
        <taxon>Lacticaseibacillus</taxon>
    </lineage>
</organism>
<dbReference type="InterPro" id="IPR011831">
    <property type="entry name" value="ADP-Glc_PPase"/>
</dbReference>
<reference evidence="5" key="1">
    <citation type="journal article" date="2019" name="Int. J. Syst. Evol. Microbiol.">
        <title>The Global Catalogue of Microorganisms (GCM) 10K type strain sequencing project: providing services to taxonomists for standard genome sequencing and annotation.</title>
        <authorList>
            <consortium name="The Broad Institute Genomics Platform"/>
            <consortium name="The Broad Institute Genome Sequencing Center for Infectious Disease"/>
            <person name="Wu L."/>
            <person name="Ma J."/>
        </authorList>
    </citation>
    <scope>NUCLEOTIDE SEQUENCE [LARGE SCALE GENOMIC DNA]</scope>
    <source>
        <strain evidence="5">CCM 8980</strain>
    </source>
</reference>
<keyword evidence="5" id="KW-1185">Reference proteome</keyword>
<dbReference type="InterPro" id="IPR011832">
    <property type="entry name" value="GlgDAde_trans"/>
</dbReference>
<evidence type="ECO:0000313" key="5">
    <source>
        <dbReference type="Proteomes" id="UP001597196"/>
    </source>
</evidence>
<evidence type="ECO:0000259" key="3">
    <source>
        <dbReference type="Pfam" id="PF24894"/>
    </source>
</evidence>
<dbReference type="Gene3D" id="2.160.10.10">
    <property type="entry name" value="Hexapeptide repeat proteins"/>
    <property type="match status" value="1"/>
</dbReference>
<protein>
    <submittedName>
        <fullName evidence="4">Glucose-1-phosphate adenylyltransferase subunit GlgD</fullName>
        <ecNumber evidence="4">2.7.7.27</ecNumber>
    </submittedName>
</protein>
<dbReference type="PANTHER" id="PTHR43523:SF6">
    <property type="entry name" value="GLYCOGEN BIOSYNTHESIS PROTEIN GLGD"/>
    <property type="match status" value="1"/>
</dbReference>
<gene>
    <name evidence="4" type="primary">glgD</name>
    <name evidence="4" type="ORF">ACFQ4P_07880</name>
</gene>
<dbReference type="NCBIfam" id="TIGR02092">
    <property type="entry name" value="glgD"/>
    <property type="match status" value="1"/>
</dbReference>
<dbReference type="SUPFAM" id="SSF51161">
    <property type="entry name" value="Trimeric LpxA-like enzymes"/>
    <property type="match status" value="1"/>
</dbReference>
<evidence type="ECO:0000256" key="2">
    <source>
        <dbReference type="ARBA" id="ARBA00023056"/>
    </source>
</evidence>
<proteinExistence type="inferred from homology"/>
<sequence>MKKGEIAAIIDLNEDGALGSLTAARPIGTLPFAGRYRLIDFPLSAVARANVYSVGLFMPRSSRSVQDHVRSGEAWNLDLIQGGAFLFPYVATRDYANAELRTRYYDNYSQFLRRSGAPYTVVMGARNVANIDLAAVLAYHKLGSSPITALYKNVAPNRVRADDPLLTLSELGTASAVLNASQQSLSGHEEKLPRFMEVYLLDTVYLLDLLDQANTAGEFARLPELLRDAVLEQNANAFEYTGYLALINAVDRYYQANMSMLQERNFQSLLYSSIPILTKSKNEVPTFFAHDSKVSGSLLGTGGFIEGSVARSVISRNVTVHRGAVVEDSVVMQGSKISNGSLVRHAILDKGVVIGPNLVIEGTAEAPLVLSKNQTVFKPLDQEANTHA</sequence>
<feature type="domain" description="Glucose-1-phosphate adenylyltransferase/Bifunctional protein GlmU-like C-terminal hexapeptide" evidence="3">
    <location>
        <begin position="292"/>
        <end position="360"/>
    </location>
</feature>
<evidence type="ECO:0000313" key="4">
    <source>
        <dbReference type="EMBL" id="MFD1430162.1"/>
    </source>
</evidence>
<dbReference type="Pfam" id="PF24894">
    <property type="entry name" value="Hexapep_GlmU"/>
    <property type="match status" value="1"/>
</dbReference>
<dbReference type="Proteomes" id="UP001597196">
    <property type="component" value="Unassembled WGS sequence"/>
</dbReference>
<keyword evidence="4" id="KW-0808">Transferase</keyword>
<dbReference type="PANTHER" id="PTHR43523">
    <property type="entry name" value="GLUCOSE-1-PHOSPHATE ADENYLYLTRANSFERASE-RELATED"/>
    <property type="match status" value="1"/>
</dbReference>
<dbReference type="InterPro" id="IPR029044">
    <property type="entry name" value="Nucleotide-diphossugar_trans"/>
</dbReference>
<dbReference type="EMBL" id="JBHTOC010000010">
    <property type="protein sequence ID" value="MFD1430162.1"/>
    <property type="molecule type" value="Genomic_DNA"/>
</dbReference>
<name>A0ABW4CH65_9LACO</name>
<accession>A0ABW4CH65</accession>
<dbReference type="EC" id="2.7.7.27" evidence="4"/>
<dbReference type="RefSeq" id="WP_203626369.1">
    <property type="nucleotide sequence ID" value="NZ_BOLQ01000004.1"/>
</dbReference>
<comment type="caution">
    <text evidence="4">The sequence shown here is derived from an EMBL/GenBank/DDBJ whole genome shotgun (WGS) entry which is preliminary data.</text>
</comment>
<comment type="similarity">
    <text evidence="1">Belongs to the bacterial/plant glucose-1-phosphate adenylyltransferase family.</text>
</comment>
<dbReference type="InterPro" id="IPR011004">
    <property type="entry name" value="Trimer_LpxA-like_sf"/>
</dbReference>
<dbReference type="SUPFAM" id="SSF53448">
    <property type="entry name" value="Nucleotide-diphospho-sugar transferases"/>
    <property type="match status" value="1"/>
</dbReference>
<keyword evidence="2" id="KW-0320">Glycogen biosynthesis</keyword>
<dbReference type="CDD" id="cd04651">
    <property type="entry name" value="LbH_G1P_AT_C"/>
    <property type="match status" value="1"/>
</dbReference>
<keyword evidence="4" id="KW-0548">Nucleotidyltransferase</keyword>
<dbReference type="Gene3D" id="3.90.550.10">
    <property type="entry name" value="Spore Coat Polysaccharide Biosynthesis Protein SpsA, Chain A"/>
    <property type="match status" value="1"/>
</dbReference>
<evidence type="ECO:0000256" key="1">
    <source>
        <dbReference type="ARBA" id="ARBA00010443"/>
    </source>
</evidence>
<dbReference type="GO" id="GO:0008878">
    <property type="term" value="F:glucose-1-phosphate adenylyltransferase activity"/>
    <property type="evidence" value="ECO:0007669"/>
    <property type="project" value="UniProtKB-EC"/>
</dbReference>